<accession>A0ABP9MXH8</accession>
<sequence length="118" mass="13197">MEKFNGKFDFSVKDLFFFDKFVVPSVLTLVYWIALVLVVLSGLVMMFASFFGGLITILVGFVSTRITFELICVIFSINRNLQKLVELQSGSANVATTPEDVGEKTDANIHIAHDKEEN</sequence>
<evidence type="ECO:0000256" key="1">
    <source>
        <dbReference type="SAM" id="Phobius"/>
    </source>
</evidence>
<name>A0ABP9MXH8_9GAMM</name>
<evidence type="ECO:0008006" key="4">
    <source>
        <dbReference type="Google" id="ProtNLM"/>
    </source>
</evidence>
<keyword evidence="1" id="KW-0812">Transmembrane</keyword>
<proteinExistence type="predicted"/>
<evidence type="ECO:0000313" key="2">
    <source>
        <dbReference type="EMBL" id="GAA5104051.1"/>
    </source>
</evidence>
<feature type="transmembrane region" description="Helical" evidence="1">
    <location>
        <begin position="21"/>
        <end position="48"/>
    </location>
</feature>
<evidence type="ECO:0000313" key="3">
    <source>
        <dbReference type="Proteomes" id="UP001500171"/>
    </source>
</evidence>
<gene>
    <name evidence="2" type="ORF">GCM10023211_01120</name>
</gene>
<dbReference type="RefSeq" id="WP_345487639.1">
    <property type="nucleotide sequence ID" value="NZ_BAABHY010000001.1"/>
</dbReference>
<comment type="caution">
    <text evidence="2">The sequence shown here is derived from an EMBL/GenBank/DDBJ whole genome shotgun (WGS) entry which is preliminary data.</text>
</comment>
<keyword evidence="3" id="KW-1185">Reference proteome</keyword>
<keyword evidence="1" id="KW-0472">Membrane</keyword>
<dbReference type="Proteomes" id="UP001500171">
    <property type="component" value="Unassembled WGS sequence"/>
</dbReference>
<dbReference type="InterPro" id="IPR025557">
    <property type="entry name" value="DUF4282"/>
</dbReference>
<feature type="transmembrane region" description="Helical" evidence="1">
    <location>
        <begin position="54"/>
        <end position="77"/>
    </location>
</feature>
<keyword evidence="1" id="KW-1133">Transmembrane helix</keyword>
<reference evidence="3" key="1">
    <citation type="journal article" date="2019" name="Int. J. Syst. Evol. Microbiol.">
        <title>The Global Catalogue of Microorganisms (GCM) 10K type strain sequencing project: providing services to taxonomists for standard genome sequencing and annotation.</title>
        <authorList>
            <consortium name="The Broad Institute Genomics Platform"/>
            <consortium name="The Broad Institute Genome Sequencing Center for Infectious Disease"/>
            <person name="Wu L."/>
            <person name="Ma J."/>
        </authorList>
    </citation>
    <scope>NUCLEOTIDE SEQUENCE [LARGE SCALE GENOMIC DNA]</scope>
    <source>
        <strain evidence="3">JCM 18050</strain>
    </source>
</reference>
<dbReference type="EMBL" id="BAABHY010000001">
    <property type="protein sequence ID" value="GAA5104051.1"/>
    <property type="molecule type" value="Genomic_DNA"/>
</dbReference>
<organism evidence="2 3">
    <name type="scientific">Orbus sasakiae</name>
    <dbReference type="NCBI Taxonomy" id="1078475"/>
    <lineage>
        <taxon>Bacteria</taxon>
        <taxon>Pseudomonadati</taxon>
        <taxon>Pseudomonadota</taxon>
        <taxon>Gammaproteobacteria</taxon>
        <taxon>Orbales</taxon>
        <taxon>Orbaceae</taxon>
        <taxon>Orbus</taxon>
    </lineage>
</organism>
<dbReference type="Pfam" id="PF14110">
    <property type="entry name" value="DUF4282"/>
    <property type="match status" value="1"/>
</dbReference>
<protein>
    <recommendedName>
        <fullName evidence="4">DUF4282 domain-containing protein</fullName>
    </recommendedName>
</protein>